<dbReference type="InterPro" id="IPR051320">
    <property type="entry name" value="Viral_Replic_Matur_Polypro"/>
</dbReference>
<reference evidence="2" key="1">
    <citation type="submission" date="2017-05" db="UniProtKB">
        <authorList>
            <consortium name="EnsemblMetazoa"/>
        </authorList>
    </citation>
    <scope>IDENTIFICATION</scope>
</reference>
<dbReference type="InParanoid" id="A0A1X7VWZ0"/>
<dbReference type="Pfam" id="PF17919">
    <property type="entry name" value="RT_RNaseH_2"/>
    <property type="match status" value="1"/>
</dbReference>
<dbReference type="PANTHER" id="PTHR33064:SF29">
    <property type="entry name" value="PEPTIDASE A2 DOMAIN-CONTAINING PROTEIN-RELATED"/>
    <property type="match status" value="1"/>
</dbReference>
<accession>A0A1X7VWZ0</accession>
<dbReference type="STRING" id="400682.A0A1X7VWZ0"/>
<dbReference type="InterPro" id="IPR041577">
    <property type="entry name" value="RT_RNaseH_2"/>
</dbReference>
<proteinExistence type="predicted"/>
<dbReference type="SUPFAM" id="SSF56672">
    <property type="entry name" value="DNA/RNA polymerases"/>
    <property type="match status" value="1"/>
</dbReference>
<evidence type="ECO:0000313" key="2">
    <source>
        <dbReference type="EnsemblMetazoa" id="Aqu2.1.44653_001"/>
    </source>
</evidence>
<protein>
    <recommendedName>
        <fullName evidence="1">Reverse transcriptase/retrotransposon-derived protein RNase H-like domain-containing protein</fullName>
    </recommendedName>
</protein>
<feature type="domain" description="Reverse transcriptase/retrotransposon-derived protein RNase H-like" evidence="1">
    <location>
        <begin position="98"/>
        <end position="169"/>
    </location>
</feature>
<dbReference type="Gene3D" id="3.30.70.270">
    <property type="match status" value="1"/>
</dbReference>
<dbReference type="AlphaFoldDB" id="A0A1X7VWZ0"/>
<name>A0A1X7VWZ0_AMPQE</name>
<dbReference type="InterPro" id="IPR043502">
    <property type="entry name" value="DNA/RNA_pol_sf"/>
</dbReference>
<dbReference type="InterPro" id="IPR043128">
    <property type="entry name" value="Rev_trsase/Diguanyl_cyclase"/>
</dbReference>
<dbReference type="EnsemblMetazoa" id="Aqu2.1.44653_001">
    <property type="protein sequence ID" value="Aqu2.1.44653_001"/>
    <property type="gene ID" value="Aqu2.1.44653"/>
</dbReference>
<dbReference type="eggNOG" id="KOG0017">
    <property type="taxonomic scope" value="Eukaryota"/>
</dbReference>
<evidence type="ECO:0000259" key="1">
    <source>
        <dbReference type="Pfam" id="PF17919"/>
    </source>
</evidence>
<sequence>DLVIFSATWEDHLEQLATVLGRLQEAGLTVKPSKCQFAVKECTYLRHVIGGGKVAPVKDKLEVIKDFPRPESKTHVCNNSSSTNRSYKEVTTTTSQMDDCEQSFRALKAALTSSPVLRSPDFTRPFVLQTDALDYGVGAVLSQCDYQGFDHPVLYFSRKLLPKEQHYAT</sequence>
<organism evidence="2">
    <name type="scientific">Amphimedon queenslandica</name>
    <name type="common">Sponge</name>
    <dbReference type="NCBI Taxonomy" id="400682"/>
    <lineage>
        <taxon>Eukaryota</taxon>
        <taxon>Metazoa</taxon>
        <taxon>Porifera</taxon>
        <taxon>Demospongiae</taxon>
        <taxon>Heteroscleromorpha</taxon>
        <taxon>Haplosclerida</taxon>
        <taxon>Niphatidae</taxon>
        <taxon>Amphimedon</taxon>
    </lineage>
</organism>
<dbReference type="PANTHER" id="PTHR33064">
    <property type="entry name" value="POL PROTEIN"/>
    <property type="match status" value="1"/>
</dbReference>
<dbReference type="Gene3D" id="3.10.20.370">
    <property type="match status" value="1"/>
</dbReference>